<dbReference type="EMBL" id="JAGSMN010000083">
    <property type="protein sequence ID" value="MBR7672259.1"/>
    <property type="molecule type" value="Genomic_DNA"/>
</dbReference>
<dbReference type="Proteomes" id="UP000675554">
    <property type="component" value="Unassembled WGS sequence"/>
</dbReference>
<comment type="caution">
    <text evidence="1">The sequence shown here is derived from an EMBL/GenBank/DDBJ whole genome shotgun (WGS) entry which is preliminary data.</text>
</comment>
<protein>
    <submittedName>
        <fullName evidence="1">Uncharacterized protein</fullName>
    </submittedName>
</protein>
<organism evidence="1 2">
    <name type="scientific">Streptomyces daliensis</name>
    <dbReference type="NCBI Taxonomy" id="299421"/>
    <lineage>
        <taxon>Bacteria</taxon>
        <taxon>Bacillati</taxon>
        <taxon>Actinomycetota</taxon>
        <taxon>Actinomycetes</taxon>
        <taxon>Kitasatosporales</taxon>
        <taxon>Streptomycetaceae</taxon>
        <taxon>Streptomyces</taxon>
    </lineage>
</organism>
<keyword evidence="2" id="KW-1185">Reference proteome</keyword>
<name>A0A8T4IJY3_9ACTN</name>
<accession>A0A8T4IJY3</accession>
<gene>
    <name evidence="1" type="ORF">KDA82_04285</name>
</gene>
<evidence type="ECO:0000313" key="1">
    <source>
        <dbReference type="EMBL" id="MBR7672259.1"/>
    </source>
</evidence>
<evidence type="ECO:0000313" key="2">
    <source>
        <dbReference type="Proteomes" id="UP000675554"/>
    </source>
</evidence>
<dbReference type="AlphaFoldDB" id="A0A8T4IJY3"/>
<reference evidence="1" key="1">
    <citation type="submission" date="2021-04" db="EMBL/GenBank/DDBJ databases">
        <title>Sequencing of actinobacteria type strains.</title>
        <authorList>
            <person name="Nguyen G.-S."/>
            <person name="Wentzel A."/>
        </authorList>
    </citation>
    <scope>NUCLEOTIDE SEQUENCE</scope>
    <source>
        <strain evidence="1">DSM 42095</strain>
    </source>
</reference>
<proteinExistence type="predicted"/>
<sequence length="105" mass="10943">MTNDQTTVRTAHRVLDAQDAASALAALYGVRPLIAVGEAGIGIGTRKTRGFPEPLGHDIGDLIGADMQPHVDSSLFASWHGEGSHDGRYVQVAVSIPPIADGSGR</sequence>